<dbReference type="SMART" id="SM00358">
    <property type="entry name" value="DSRM"/>
    <property type="match status" value="1"/>
</dbReference>
<evidence type="ECO:0000256" key="1">
    <source>
        <dbReference type="ARBA" id="ARBA00000109"/>
    </source>
</evidence>
<evidence type="ECO:0000256" key="7">
    <source>
        <dbReference type="ARBA" id="ARBA00022664"/>
    </source>
</evidence>
<dbReference type="Pfam" id="PF00035">
    <property type="entry name" value="dsrm"/>
    <property type="match status" value="1"/>
</dbReference>
<evidence type="ECO:0000256" key="11">
    <source>
        <dbReference type="ARBA" id="ARBA00022759"/>
    </source>
</evidence>
<dbReference type="GO" id="GO:0010468">
    <property type="term" value="P:regulation of gene expression"/>
    <property type="evidence" value="ECO:0007669"/>
    <property type="project" value="TreeGrafter"/>
</dbReference>
<dbReference type="HAMAP" id="MF_00104">
    <property type="entry name" value="RNase_III"/>
    <property type="match status" value="1"/>
</dbReference>
<keyword evidence="8 15" id="KW-0819">tRNA processing</keyword>
<dbReference type="SMART" id="SM00535">
    <property type="entry name" value="RIBOc"/>
    <property type="match status" value="1"/>
</dbReference>
<proteinExistence type="inferred from homology"/>
<dbReference type="EC" id="3.1.26.3" evidence="15"/>
<dbReference type="PROSITE" id="PS50142">
    <property type="entry name" value="RNASE_3_2"/>
    <property type="match status" value="1"/>
</dbReference>
<dbReference type="PROSITE" id="PS00517">
    <property type="entry name" value="RNASE_3_1"/>
    <property type="match status" value="1"/>
</dbReference>
<dbReference type="FunFam" id="3.30.160.20:FF:000003">
    <property type="entry name" value="Ribonuclease 3"/>
    <property type="match status" value="1"/>
</dbReference>
<dbReference type="InterPro" id="IPR014720">
    <property type="entry name" value="dsRBD_dom"/>
</dbReference>
<gene>
    <name evidence="15 18" type="primary">rnc</name>
    <name evidence="18" type="ORF">ENL39_04555</name>
</gene>
<evidence type="ECO:0000256" key="10">
    <source>
        <dbReference type="ARBA" id="ARBA00022723"/>
    </source>
</evidence>
<evidence type="ECO:0000256" key="9">
    <source>
        <dbReference type="ARBA" id="ARBA00022722"/>
    </source>
</evidence>
<comment type="caution">
    <text evidence="18">The sequence shown here is derived from an EMBL/GenBank/DDBJ whole genome shotgun (WGS) entry which is preliminary data.</text>
</comment>
<dbReference type="PROSITE" id="PS50137">
    <property type="entry name" value="DS_RBD"/>
    <property type="match status" value="1"/>
</dbReference>
<keyword evidence="10 15" id="KW-0479">Metal-binding</keyword>
<feature type="domain" description="DRBM" evidence="16">
    <location>
        <begin position="160"/>
        <end position="229"/>
    </location>
</feature>
<accession>A0A7V5HZD6</accession>
<evidence type="ECO:0000256" key="8">
    <source>
        <dbReference type="ARBA" id="ARBA00022694"/>
    </source>
</evidence>
<dbReference type="GO" id="GO:0046872">
    <property type="term" value="F:metal ion binding"/>
    <property type="evidence" value="ECO:0007669"/>
    <property type="project" value="UniProtKB-KW"/>
</dbReference>
<dbReference type="InterPro" id="IPR000999">
    <property type="entry name" value="RNase_III_dom"/>
</dbReference>
<evidence type="ECO:0000256" key="3">
    <source>
        <dbReference type="ARBA" id="ARBA00010183"/>
    </source>
</evidence>
<comment type="catalytic activity">
    <reaction evidence="1 15">
        <text>Endonucleolytic cleavage to 5'-phosphomonoester.</text>
        <dbReference type="EC" id="3.1.26.3"/>
    </reaction>
</comment>
<dbReference type="Pfam" id="PF14622">
    <property type="entry name" value="Ribonucleas_3_3"/>
    <property type="match status" value="1"/>
</dbReference>
<dbReference type="GO" id="GO:0004525">
    <property type="term" value="F:ribonuclease III activity"/>
    <property type="evidence" value="ECO:0007669"/>
    <property type="project" value="UniProtKB-UniRule"/>
</dbReference>
<comment type="similarity">
    <text evidence="3">Belongs to the ribonuclease III family.</text>
</comment>
<dbReference type="InterPro" id="IPR011907">
    <property type="entry name" value="RNase_III"/>
</dbReference>
<dbReference type="NCBIfam" id="TIGR02191">
    <property type="entry name" value="RNaseIII"/>
    <property type="match status" value="1"/>
</dbReference>
<keyword evidence="7 15" id="KW-0507">mRNA processing</keyword>
<evidence type="ECO:0000256" key="12">
    <source>
        <dbReference type="ARBA" id="ARBA00022801"/>
    </source>
</evidence>
<feature type="binding site" evidence="15">
    <location>
        <position position="125"/>
    </location>
    <ligand>
        <name>Mg(2+)</name>
        <dbReference type="ChEBI" id="CHEBI:18420"/>
    </ligand>
</feature>
<keyword evidence="15" id="KW-0699">rRNA-binding</keyword>
<evidence type="ECO:0000256" key="2">
    <source>
        <dbReference type="ARBA" id="ARBA00004496"/>
    </source>
</evidence>
<comment type="subunit">
    <text evidence="4 15">Homodimer.</text>
</comment>
<dbReference type="CDD" id="cd10845">
    <property type="entry name" value="DSRM_RNAse_III_family"/>
    <property type="match status" value="1"/>
</dbReference>
<evidence type="ECO:0000313" key="18">
    <source>
        <dbReference type="EMBL" id="HHF98739.1"/>
    </source>
</evidence>
<keyword evidence="14 15" id="KW-0694">RNA-binding</keyword>
<evidence type="ECO:0000256" key="14">
    <source>
        <dbReference type="ARBA" id="ARBA00022884"/>
    </source>
</evidence>
<dbReference type="InterPro" id="IPR036389">
    <property type="entry name" value="RNase_III_sf"/>
</dbReference>
<comment type="function">
    <text evidence="15">Digests double-stranded RNA. Involved in the processing of primary rRNA transcript to yield the immediate precursors to the large and small rRNAs (23S and 16S). Processes some mRNAs, and tRNAs when they are encoded in the rRNA operon. Processes pre-crRNA and tracrRNA of type II CRISPR loci if present in the organism.</text>
</comment>
<evidence type="ECO:0000256" key="4">
    <source>
        <dbReference type="ARBA" id="ARBA00011738"/>
    </source>
</evidence>
<evidence type="ECO:0000256" key="15">
    <source>
        <dbReference type="HAMAP-Rule" id="MF_00104"/>
    </source>
</evidence>
<keyword evidence="12 15" id="KW-0378">Hydrolase</keyword>
<feature type="active site" evidence="15">
    <location>
        <position position="125"/>
    </location>
</feature>
<dbReference type="FunFam" id="1.10.1520.10:FF:000001">
    <property type="entry name" value="Ribonuclease 3"/>
    <property type="match status" value="1"/>
</dbReference>
<dbReference type="Gene3D" id="1.10.1520.10">
    <property type="entry name" value="Ribonuclease III domain"/>
    <property type="match status" value="1"/>
</dbReference>
<protein>
    <recommendedName>
        <fullName evidence="15">Ribonuclease 3</fullName>
        <ecNumber evidence="15">3.1.26.3</ecNumber>
    </recommendedName>
    <alternativeName>
        <fullName evidence="15">Ribonuclease III</fullName>
        <shortName evidence="15">RNase III</shortName>
    </alternativeName>
</protein>
<dbReference type="EMBL" id="DRTT01000129">
    <property type="protein sequence ID" value="HHF98739.1"/>
    <property type="molecule type" value="Genomic_DNA"/>
</dbReference>
<dbReference type="Gene3D" id="3.30.160.20">
    <property type="match status" value="1"/>
</dbReference>
<dbReference type="PANTHER" id="PTHR11207:SF0">
    <property type="entry name" value="RIBONUCLEASE 3"/>
    <property type="match status" value="1"/>
</dbReference>
<comment type="subcellular location">
    <subcellularLocation>
        <location evidence="2 15">Cytoplasm</location>
    </subcellularLocation>
</comment>
<dbReference type="PANTHER" id="PTHR11207">
    <property type="entry name" value="RIBONUCLEASE III"/>
    <property type="match status" value="1"/>
</dbReference>
<comment type="cofactor">
    <cofactor evidence="15">
        <name>Mg(2+)</name>
        <dbReference type="ChEBI" id="CHEBI:18420"/>
    </cofactor>
</comment>
<dbReference type="GO" id="GO:0003725">
    <property type="term" value="F:double-stranded RNA binding"/>
    <property type="evidence" value="ECO:0007669"/>
    <property type="project" value="TreeGrafter"/>
</dbReference>
<name>A0A7V5HZD6_UNCAE</name>
<dbReference type="CDD" id="cd00593">
    <property type="entry name" value="RIBOc"/>
    <property type="match status" value="1"/>
</dbReference>
<organism evidence="18">
    <name type="scientific">Aerophobetes bacterium</name>
    <dbReference type="NCBI Taxonomy" id="2030807"/>
    <lineage>
        <taxon>Bacteria</taxon>
        <taxon>Candidatus Aerophobota</taxon>
    </lineage>
</organism>
<dbReference type="GO" id="GO:0006364">
    <property type="term" value="P:rRNA processing"/>
    <property type="evidence" value="ECO:0007669"/>
    <property type="project" value="UniProtKB-UniRule"/>
</dbReference>
<dbReference type="Proteomes" id="UP000886070">
    <property type="component" value="Unassembled WGS sequence"/>
</dbReference>
<evidence type="ECO:0000256" key="6">
    <source>
        <dbReference type="ARBA" id="ARBA00022552"/>
    </source>
</evidence>
<evidence type="ECO:0000256" key="5">
    <source>
        <dbReference type="ARBA" id="ARBA00022490"/>
    </source>
</evidence>
<dbReference type="GO" id="GO:0042802">
    <property type="term" value="F:identical protein binding"/>
    <property type="evidence" value="ECO:0007669"/>
    <property type="project" value="UniProtKB-ARBA"/>
</dbReference>
<keyword evidence="13 15" id="KW-0460">Magnesium</keyword>
<keyword evidence="9 15" id="KW-0540">Nuclease</keyword>
<feature type="domain" description="RNase III" evidence="17">
    <location>
        <begin position="10"/>
        <end position="136"/>
    </location>
</feature>
<feature type="binding site" evidence="15">
    <location>
        <position position="122"/>
    </location>
    <ligand>
        <name>Mg(2+)</name>
        <dbReference type="ChEBI" id="CHEBI:18420"/>
    </ligand>
</feature>
<feature type="active site" evidence="15">
    <location>
        <position position="55"/>
    </location>
</feature>
<evidence type="ECO:0000259" key="16">
    <source>
        <dbReference type="PROSITE" id="PS50137"/>
    </source>
</evidence>
<evidence type="ECO:0000259" key="17">
    <source>
        <dbReference type="PROSITE" id="PS50142"/>
    </source>
</evidence>
<reference evidence="18" key="1">
    <citation type="journal article" date="2020" name="mSystems">
        <title>Genome- and Community-Level Interaction Insights into Carbon Utilization and Element Cycling Functions of Hydrothermarchaeota in Hydrothermal Sediment.</title>
        <authorList>
            <person name="Zhou Z."/>
            <person name="Liu Y."/>
            <person name="Xu W."/>
            <person name="Pan J."/>
            <person name="Luo Z.H."/>
            <person name="Li M."/>
        </authorList>
    </citation>
    <scope>NUCLEOTIDE SEQUENCE [LARGE SCALE GENOMIC DNA]</scope>
    <source>
        <strain evidence="18">HyVt-92</strain>
    </source>
</reference>
<keyword evidence="5 15" id="KW-0963">Cytoplasm</keyword>
<keyword evidence="11 15" id="KW-0255">Endonuclease</keyword>
<feature type="binding site" evidence="15">
    <location>
        <position position="51"/>
    </location>
    <ligand>
        <name>Mg(2+)</name>
        <dbReference type="ChEBI" id="CHEBI:18420"/>
    </ligand>
</feature>
<dbReference type="SUPFAM" id="SSF54768">
    <property type="entry name" value="dsRNA-binding domain-like"/>
    <property type="match status" value="1"/>
</dbReference>
<sequence>MIDSSRVRALENFQEVIGIRWRNVELLNQALTHSSYAKPPSQKVPDNERMEFLGDAVLEFVIADYLFRRFSYLDEGALSRMRSAVVSEENLAHHARKIGLGDYLLVGKDQEEIRFQDAILADTYEAVIGSLYLDRGLRVTKRFILNFFIKEENLLAKTKDYKSLLQEYSQSIYKKLPYYKVVQEEGPDHKKMFRVRVEINGKILGEGWGRSKKKAEKMAAEKAWEKLNIEEI</sequence>
<dbReference type="GO" id="GO:0005737">
    <property type="term" value="C:cytoplasm"/>
    <property type="evidence" value="ECO:0007669"/>
    <property type="project" value="UniProtKB-SubCell"/>
</dbReference>
<dbReference type="AlphaFoldDB" id="A0A7V5HZD6"/>
<dbReference type="GO" id="GO:0008033">
    <property type="term" value="P:tRNA processing"/>
    <property type="evidence" value="ECO:0007669"/>
    <property type="project" value="UniProtKB-KW"/>
</dbReference>
<evidence type="ECO:0000256" key="13">
    <source>
        <dbReference type="ARBA" id="ARBA00022842"/>
    </source>
</evidence>
<keyword evidence="6 15" id="KW-0698">rRNA processing</keyword>
<dbReference type="GO" id="GO:0006397">
    <property type="term" value="P:mRNA processing"/>
    <property type="evidence" value="ECO:0007669"/>
    <property type="project" value="UniProtKB-UniRule"/>
</dbReference>
<dbReference type="GO" id="GO:0019843">
    <property type="term" value="F:rRNA binding"/>
    <property type="evidence" value="ECO:0007669"/>
    <property type="project" value="UniProtKB-KW"/>
</dbReference>
<dbReference type="SUPFAM" id="SSF69065">
    <property type="entry name" value="RNase III domain-like"/>
    <property type="match status" value="1"/>
</dbReference>